<organism evidence="1 2">
    <name type="scientific">Canavalia gladiata</name>
    <name type="common">Sword bean</name>
    <name type="synonym">Dolichos gladiatus</name>
    <dbReference type="NCBI Taxonomy" id="3824"/>
    <lineage>
        <taxon>Eukaryota</taxon>
        <taxon>Viridiplantae</taxon>
        <taxon>Streptophyta</taxon>
        <taxon>Embryophyta</taxon>
        <taxon>Tracheophyta</taxon>
        <taxon>Spermatophyta</taxon>
        <taxon>Magnoliopsida</taxon>
        <taxon>eudicotyledons</taxon>
        <taxon>Gunneridae</taxon>
        <taxon>Pentapetalae</taxon>
        <taxon>rosids</taxon>
        <taxon>fabids</taxon>
        <taxon>Fabales</taxon>
        <taxon>Fabaceae</taxon>
        <taxon>Papilionoideae</taxon>
        <taxon>50 kb inversion clade</taxon>
        <taxon>NPAAA clade</taxon>
        <taxon>indigoferoid/millettioid clade</taxon>
        <taxon>Phaseoleae</taxon>
        <taxon>Canavalia</taxon>
    </lineage>
</organism>
<evidence type="ECO:0000313" key="2">
    <source>
        <dbReference type="Proteomes" id="UP001367508"/>
    </source>
</evidence>
<proteinExistence type="predicted"/>
<name>A0AAN9M183_CANGL</name>
<protein>
    <submittedName>
        <fullName evidence="1">Uncharacterized protein</fullName>
    </submittedName>
</protein>
<dbReference type="EMBL" id="JAYMYQ010000003">
    <property type="protein sequence ID" value="KAK7345536.1"/>
    <property type="molecule type" value="Genomic_DNA"/>
</dbReference>
<dbReference type="Proteomes" id="UP001367508">
    <property type="component" value="Unassembled WGS sequence"/>
</dbReference>
<reference evidence="1 2" key="1">
    <citation type="submission" date="2024-01" db="EMBL/GenBank/DDBJ databases">
        <title>The genomes of 5 underutilized Papilionoideae crops provide insights into root nodulation and disease resistanc.</title>
        <authorList>
            <person name="Jiang F."/>
        </authorList>
    </citation>
    <scope>NUCLEOTIDE SEQUENCE [LARGE SCALE GENOMIC DNA]</scope>
    <source>
        <strain evidence="1">LVBAO_FW01</strain>
        <tissue evidence="1">Leaves</tissue>
    </source>
</reference>
<comment type="caution">
    <text evidence="1">The sequence shown here is derived from an EMBL/GenBank/DDBJ whole genome shotgun (WGS) entry which is preliminary data.</text>
</comment>
<accession>A0AAN9M183</accession>
<keyword evidence="2" id="KW-1185">Reference proteome</keyword>
<dbReference type="AlphaFoldDB" id="A0AAN9M183"/>
<sequence>MEESERREIIHRLDADGVVAVDVGAKWGFPGSGKMSLDPLIWLGFNGGSCGGSASCMVALEDIHRAFDKSEA</sequence>
<evidence type="ECO:0000313" key="1">
    <source>
        <dbReference type="EMBL" id="KAK7345536.1"/>
    </source>
</evidence>
<gene>
    <name evidence="1" type="ORF">VNO77_16140</name>
</gene>